<dbReference type="Pfam" id="PF19160">
    <property type="entry name" value="SPARK"/>
    <property type="match status" value="1"/>
</dbReference>
<dbReference type="AlphaFoldDB" id="A0A2G9GMX2"/>
<proteinExistence type="predicted"/>
<dbReference type="PANTHER" id="PTHR34056">
    <property type="entry name" value="GPI-ANCHORED PROTEIN"/>
    <property type="match status" value="1"/>
</dbReference>
<keyword evidence="1" id="KW-0472">Membrane</keyword>
<feature type="domain" description="SPARK" evidence="3">
    <location>
        <begin position="60"/>
        <end position="238"/>
    </location>
</feature>
<dbReference type="PANTHER" id="PTHR34056:SF1">
    <property type="entry name" value="GPI-ANCHORED PROTEIN"/>
    <property type="match status" value="1"/>
</dbReference>
<dbReference type="STRING" id="429701.A0A2G9GMX2"/>
<feature type="chain" id="PRO_5013560506" description="SPARK domain-containing protein" evidence="2">
    <location>
        <begin position="20"/>
        <end position="341"/>
    </location>
</feature>
<feature type="transmembrane region" description="Helical" evidence="1">
    <location>
        <begin position="317"/>
        <end position="338"/>
    </location>
</feature>
<keyword evidence="1" id="KW-1133">Transmembrane helix</keyword>
<dbReference type="EMBL" id="NKXS01004351">
    <property type="protein sequence ID" value="PIN06647.1"/>
    <property type="molecule type" value="Genomic_DNA"/>
</dbReference>
<gene>
    <name evidence="4" type="ORF">CDL12_20798</name>
</gene>
<evidence type="ECO:0000256" key="2">
    <source>
        <dbReference type="SAM" id="SignalP"/>
    </source>
</evidence>
<evidence type="ECO:0000313" key="4">
    <source>
        <dbReference type="EMBL" id="PIN06647.1"/>
    </source>
</evidence>
<evidence type="ECO:0000259" key="3">
    <source>
        <dbReference type="Pfam" id="PF19160"/>
    </source>
</evidence>
<evidence type="ECO:0000256" key="1">
    <source>
        <dbReference type="SAM" id="Phobius"/>
    </source>
</evidence>
<dbReference type="InterPro" id="IPR040376">
    <property type="entry name" value="At4g28100-like"/>
</dbReference>
<reference evidence="5" key="1">
    <citation type="journal article" date="2018" name="Gigascience">
        <title>Genome assembly of the Pink Ipe (Handroanthus impetiginosus, Bignoniaceae), a highly valued, ecologically keystone Neotropical timber forest tree.</title>
        <authorList>
            <person name="Silva-Junior O.B."/>
            <person name="Grattapaglia D."/>
            <person name="Novaes E."/>
            <person name="Collevatti R.G."/>
        </authorList>
    </citation>
    <scope>NUCLEOTIDE SEQUENCE [LARGE SCALE GENOMIC DNA]</scope>
    <source>
        <strain evidence="5">cv. UFG-1</strain>
    </source>
</reference>
<dbReference type="InterPro" id="IPR043891">
    <property type="entry name" value="SPARK"/>
</dbReference>
<comment type="caution">
    <text evidence="4">The sequence shown here is derived from an EMBL/GenBank/DDBJ whole genome shotgun (WGS) entry which is preliminary data.</text>
</comment>
<keyword evidence="2" id="KW-0732">Signal</keyword>
<dbReference type="Proteomes" id="UP000231279">
    <property type="component" value="Unassembled WGS sequence"/>
</dbReference>
<keyword evidence="1" id="KW-0812">Transmembrane</keyword>
<feature type="signal peptide" evidence="2">
    <location>
        <begin position="1"/>
        <end position="19"/>
    </location>
</feature>
<name>A0A2G9GMX2_9LAMI</name>
<accession>A0A2G9GMX2</accession>
<dbReference type="OrthoDB" id="764087at2759"/>
<protein>
    <recommendedName>
        <fullName evidence="3">SPARK domain-containing protein</fullName>
    </recommendedName>
</protein>
<organism evidence="4 5">
    <name type="scientific">Handroanthus impetiginosus</name>
    <dbReference type="NCBI Taxonomy" id="429701"/>
    <lineage>
        <taxon>Eukaryota</taxon>
        <taxon>Viridiplantae</taxon>
        <taxon>Streptophyta</taxon>
        <taxon>Embryophyta</taxon>
        <taxon>Tracheophyta</taxon>
        <taxon>Spermatophyta</taxon>
        <taxon>Magnoliopsida</taxon>
        <taxon>eudicotyledons</taxon>
        <taxon>Gunneridae</taxon>
        <taxon>Pentapetalae</taxon>
        <taxon>asterids</taxon>
        <taxon>lamiids</taxon>
        <taxon>Lamiales</taxon>
        <taxon>Bignoniaceae</taxon>
        <taxon>Crescentiina</taxon>
        <taxon>Tabebuia alliance</taxon>
        <taxon>Handroanthus</taxon>
    </lineage>
</organism>
<sequence>MSQGIIFAFAFLFITFHLAVPLSTLPLLPEPDPATVQTQPLHPARSSPPATIPAFPEQQEASGCPLDFSEDLFHGIETACGSKPHHQPDPNSSSGQLHRNRCCPVLAAYLYSAYSKTALRASVTRAPQETASYDMPVLPDDSQTCVDTLVDALGNRGIELRNPNETCDVVYCYCGIRFHPFSCPEAFSVDSRGRIIGNGAVKKLERECSDGGKAGLAACSKCLNGLHLLNEDGGERSNKSERTSKMHNQDCELMGLTWLLNKNRSAYICTVSAVLRTLLSSKEDNVSAPKFCSVDSDGMPLAVDSSQINGHSSPPFLAVRFHHCFLALSLLCLSILFLTRF</sequence>
<keyword evidence="5" id="KW-1185">Reference proteome</keyword>
<evidence type="ECO:0000313" key="5">
    <source>
        <dbReference type="Proteomes" id="UP000231279"/>
    </source>
</evidence>